<evidence type="ECO:0000256" key="7">
    <source>
        <dbReference type="SAM" id="MobiDB-lite"/>
    </source>
</evidence>
<dbReference type="EMBL" id="NTRR01000052">
    <property type="protein sequence ID" value="PFE09457.1"/>
    <property type="molecule type" value="Genomic_DNA"/>
</dbReference>
<dbReference type="Pfam" id="PF00388">
    <property type="entry name" value="PI-PLC-X"/>
    <property type="match status" value="1"/>
</dbReference>
<evidence type="ECO:0000259" key="9">
    <source>
        <dbReference type="SMART" id="SM00458"/>
    </source>
</evidence>
<comment type="catalytic activity">
    <reaction evidence="1">
        <text>a 1,2-diacyl-sn-glycero-3-phospho-(1D-myo-inositol) = 1D-myo-inositol 1,2-cyclic phosphate + a 1,2-diacyl-sn-glycerol</text>
        <dbReference type="Rhea" id="RHEA:17093"/>
        <dbReference type="ChEBI" id="CHEBI:17815"/>
        <dbReference type="ChEBI" id="CHEBI:57880"/>
        <dbReference type="ChEBI" id="CHEBI:58484"/>
        <dbReference type="EC" id="4.6.1.13"/>
    </reaction>
</comment>
<dbReference type="CDD" id="cd08586">
    <property type="entry name" value="PI-PLCc_BcPLC_like"/>
    <property type="match status" value="1"/>
</dbReference>
<feature type="domain" description="Ricin B lectin" evidence="9">
    <location>
        <begin position="503"/>
        <end position="637"/>
    </location>
</feature>
<keyword evidence="4" id="KW-0443">Lipid metabolism</keyword>
<dbReference type="SUPFAM" id="SSF50370">
    <property type="entry name" value="Ricin B-like lectins"/>
    <property type="match status" value="1"/>
</dbReference>
<evidence type="ECO:0000256" key="1">
    <source>
        <dbReference type="ARBA" id="ARBA00001316"/>
    </source>
</evidence>
<sequence>MLFCTNVSYFKCACEAKMEDKMKKKPKALIPNASDAERENTPDNFGDRTGYSYETSLNYQNTGWMSTLKGETPLSRLSIPGTHNSMSRHGGGGLYPDDYIKTQRMDLQTQLNSGTRYLDIRLRKESNTLFTAYHGSVNQHAVFGGDILNTVKAFLQAHPGETILMRVKNECNGPGTGRCTDVETSKTWAQIFEDNYYNNPDYRDYFWKGASNNPTLNEVRGKIVVLSQFPTGGKRLGIPYGTLDIQDHYEVDDDHYPMYDKWNRVKAHLEKASANSGNTIFLNHLSGNGAWKFITQGASPYFVASGQASTQTGISPKRLTPIIEGVPVDFGNAYPDYPRVYYAEYGKNLIHYEGTNNLTVQRIKRGGIQHTGIVAADFPGGGLMDSVIQLNNKHRSGDIHHIGLNAQKKVEVGFTGNYLSNTYVITKNGEYIAHYDKGTAYYSYLSKTDYGHLLTHDDGYSLFTGDKIVVWLDINGNRTLLREFTVNIDENNLEEVRIPAGKYSIVSALNNRSEIALSTSSPTNNVVLWGHSNGEMNGQWNFVYDSNKRAYQIKNALKTNEVLTWTQDSINVYTSPSMGTYDGAYWILKRAGNGYLYLENKANGNVLDVTGGGTANGTNINVWGRVPGEMNQKFKIQQPSVRETHIATIVSEPRPQSGQKNRSSGNFRIQNLPTGTRGIKWIVETDGSDQPANVSFNIMRDVTAGSDPVIWSNVKHGTIHIQHIATGFNYYIANPSGATKNFTVKVYAIL</sequence>
<reference evidence="10 11" key="1">
    <citation type="submission" date="2017-09" db="EMBL/GenBank/DDBJ databases">
        <title>Large-scale bioinformatics analysis of Bacillus genomes uncovers conserved roles of natural products in bacterial physiology.</title>
        <authorList>
            <consortium name="Agbiome Team Llc"/>
            <person name="Bleich R.M."/>
            <person name="Grubbs K.J."/>
            <person name="Santa Maria K.C."/>
            <person name="Allen S.E."/>
            <person name="Farag S."/>
            <person name="Shank E.A."/>
            <person name="Bowers A."/>
        </authorList>
    </citation>
    <scope>NUCLEOTIDE SEQUENCE [LARGE SCALE GENOMIC DNA]</scope>
    <source>
        <strain evidence="10 11">AFS022681</strain>
    </source>
</reference>
<dbReference type="SMART" id="SM00458">
    <property type="entry name" value="RICIN"/>
    <property type="match status" value="1"/>
</dbReference>
<proteinExistence type="predicted"/>
<dbReference type="Gene3D" id="3.20.20.190">
    <property type="entry name" value="Phosphatidylinositol (PI) phosphodiesterase"/>
    <property type="match status" value="1"/>
</dbReference>
<evidence type="ECO:0000256" key="5">
    <source>
        <dbReference type="ARBA" id="ARBA00030474"/>
    </source>
</evidence>
<dbReference type="AlphaFoldDB" id="A0A2A8ZSX9"/>
<dbReference type="SMART" id="SM00148">
    <property type="entry name" value="PLCXc"/>
    <property type="match status" value="1"/>
</dbReference>
<evidence type="ECO:0000256" key="4">
    <source>
        <dbReference type="ARBA" id="ARBA00022963"/>
    </source>
</evidence>
<dbReference type="GO" id="GO:0004436">
    <property type="term" value="F:phosphatidylinositol diacylglycerol-lyase activity"/>
    <property type="evidence" value="ECO:0007669"/>
    <property type="project" value="UniProtKB-EC"/>
</dbReference>
<evidence type="ECO:0000313" key="11">
    <source>
        <dbReference type="Proteomes" id="UP000220032"/>
    </source>
</evidence>
<protein>
    <recommendedName>
        <fullName evidence="3">1-phosphatidylinositol phosphodiesterase</fullName>
        <ecNumber evidence="2">4.6.1.13</ecNumber>
    </recommendedName>
    <alternativeName>
        <fullName evidence="5">Phosphatidylinositol diacylglycerol-lyase</fullName>
    </alternativeName>
    <alternativeName>
        <fullName evidence="6">Phosphatidylinositol-specific phospholipase C</fullName>
    </alternativeName>
</protein>
<evidence type="ECO:0000313" key="10">
    <source>
        <dbReference type="EMBL" id="PFE09457.1"/>
    </source>
</evidence>
<evidence type="ECO:0000259" key="8">
    <source>
        <dbReference type="SMART" id="SM00148"/>
    </source>
</evidence>
<dbReference type="PROSITE" id="PS50231">
    <property type="entry name" value="RICIN_B_LECTIN"/>
    <property type="match status" value="1"/>
</dbReference>
<dbReference type="Proteomes" id="UP000220032">
    <property type="component" value="Unassembled WGS sequence"/>
</dbReference>
<comment type="caution">
    <text evidence="10">The sequence shown here is derived from an EMBL/GenBank/DDBJ whole genome shotgun (WGS) entry which is preliminary data.</text>
</comment>
<dbReference type="InterPro" id="IPR000772">
    <property type="entry name" value="Ricin_B_lectin"/>
</dbReference>
<keyword evidence="4" id="KW-0442">Lipid degradation</keyword>
<dbReference type="InterPro" id="IPR035992">
    <property type="entry name" value="Ricin_B-like_lectins"/>
</dbReference>
<dbReference type="SUPFAM" id="SSF51695">
    <property type="entry name" value="PLC-like phosphodiesterases"/>
    <property type="match status" value="1"/>
</dbReference>
<evidence type="ECO:0000256" key="2">
    <source>
        <dbReference type="ARBA" id="ARBA00012581"/>
    </source>
</evidence>
<dbReference type="Pfam" id="PF14200">
    <property type="entry name" value="RicinB_lectin_2"/>
    <property type="match status" value="1"/>
</dbReference>
<dbReference type="InterPro" id="IPR000909">
    <property type="entry name" value="PLipase_C_PInositol-sp_X_dom"/>
</dbReference>
<feature type="domain" description="Phosphatidylinositol-specific phospholipase C X" evidence="8">
    <location>
        <begin position="71"/>
        <end position="228"/>
    </location>
</feature>
<dbReference type="InterPro" id="IPR051057">
    <property type="entry name" value="PI-PLC_domain"/>
</dbReference>
<dbReference type="PANTHER" id="PTHR13593">
    <property type="match status" value="1"/>
</dbReference>
<dbReference type="GO" id="GO:0016042">
    <property type="term" value="P:lipid catabolic process"/>
    <property type="evidence" value="ECO:0007669"/>
    <property type="project" value="UniProtKB-KW"/>
</dbReference>
<dbReference type="EC" id="4.6.1.13" evidence="2"/>
<organism evidence="10 11">
    <name type="scientific">Bacillus cereus</name>
    <dbReference type="NCBI Taxonomy" id="1396"/>
    <lineage>
        <taxon>Bacteria</taxon>
        <taxon>Bacillati</taxon>
        <taxon>Bacillota</taxon>
        <taxon>Bacilli</taxon>
        <taxon>Bacillales</taxon>
        <taxon>Bacillaceae</taxon>
        <taxon>Bacillus</taxon>
        <taxon>Bacillus cereus group</taxon>
    </lineage>
</organism>
<dbReference type="PANTHER" id="PTHR13593:SF113">
    <property type="entry name" value="SI:DKEY-266F7.9"/>
    <property type="match status" value="1"/>
</dbReference>
<dbReference type="GO" id="GO:0008081">
    <property type="term" value="F:phosphoric diester hydrolase activity"/>
    <property type="evidence" value="ECO:0007669"/>
    <property type="project" value="InterPro"/>
</dbReference>
<dbReference type="PROSITE" id="PS50007">
    <property type="entry name" value="PIPLC_X_DOMAIN"/>
    <property type="match status" value="1"/>
</dbReference>
<dbReference type="CDD" id="cd23445">
    <property type="entry name" value="beta-trefoil_Ricin_HA17-like"/>
    <property type="match status" value="1"/>
</dbReference>
<name>A0A2A8ZSX9_BACCE</name>
<evidence type="ECO:0000256" key="3">
    <source>
        <dbReference type="ARBA" id="ARBA00019758"/>
    </source>
</evidence>
<gene>
    <name evidence="10" type="ORF">CN307_26370</name>
</gene>
<dbReference type="InterPro" id="IPR017946">
    <property type="entry name" value="PLC-like_Pdiesterase_TIM-brl"/>
</dbReference>
<accession>A0A2A8ZSX9</accession>
<evidence type="ECO:0000256" key="6">
    <source>
        <dbReference type="ARBA" id="ARBA00030782"/>
    </source>
</evidence>
<dbReference type="Gene3D" id="2.80.10.50">
    <property type="match status" value="1"/>
</dbReference>
<feature type="region of interest" description="Disordered" evidence="7">
    <location>
        <begin position="24"/>
        <end position="48"/>
    </location>
</feature>